<feature type="region of interest" description="Disordered" evidence="1">
    <location>
        <begin position="82"/>
        <end position="142"/>
    </location>
</feature>
<accession>A2Y4U2</accession>
<reference evidence="2 3" key="1">
    <citation type="journal article" date="2005" name="PLoS Biol.">
        <title>The genomes of Oryza sativa: a history of duplications.</title>
        <authorList>
            <person name="Yu J."/>
            <person name="Wang J."/>
            <person name="Lin W."/>
            <person name="Li S."/>
            <person name="Li H."/>
            <person name="Zhou J."/>
            <person name="Ni P."/>
            <person name="Dong W."/>
            <person name="Hu S."/>
            <person name="Zeng C."/>
            <person name="Zhang J."/>
            <person name="Zhang Y."/>
            <person name="Li R."/>
            <person name="Xu Z."/>
            <person name="Li S."/>
            <person name="Li X."/>
            <person name="Zheng H."/>
            <person name="Cong L."/>
            <person name="Lin L."/>
            <person name="Yin J."/>
            <person name="Geng J."/>
            <person name="Li G."/>
            <person name="Shi J."/>
            <person name="Liu J."/>
            <person name="Lv H."/>
            <person name="Li J."/>
            <person name="Wang J."/>
            <person name="Deng Y."/>
            <person name="Ran L."/>
            <person name="Shi X."/>
            <person name="Wang X."/>
            <person name="Wu Q."/>
            <person name="Li C."/>
            <person name="Ren X."/>
            <person name="Wang J."/>
            <person name="Wang X."/>
            <person name="Li D."/>
            <person name="Liu D."/>
            <person name="Zhang X."/>
            <person name="Ji Z."/>
            <person name="Zhao W."/>
            <person name="Sun Y."/>
            <person name="Zhang Z."/>
            <person name="Bao J."/>
            <person name="Han Y."/>
            <person name="Dong L."/>
            <person name="Ji J."/>
            <person name="Chen P."/>
            <person name="Wu S."/>
            <person name="Liu J."/>
            <person name="Xiao Y."/>
            <person name="Bu D."/>
            <person name="Tan J."/>
            <person name="Yang L."/>
            <person name="Ye C."/>
            <person name="Zhang J."/>
            <person name="Xu J."/>
            <person name="Zhou Y."/>
            <person name="Yu Y."/>
            <person name="Zhang B."/>
            <person name="Zhuang S."/>
            <person name="Wei H."/>
            <person name="Liu B."/>
            <person name="Lei M."/>
            <person name="Yu H."/>
            <person name="Li Y."/>
            <person name="Xu H."/>
            <person name="Wei S."/>
            <person name="He X."/>
            <person name="Fang L."/>
            <person name="Zhang Z."/>
            <person name="Zhang Y."/>
            <person name="Huang X."/>
            <person name="Su Z."/>
            <person name="Tong W."/>
            <person name="Li J."/>
            <person name="Tong Z."/>
            <person name="Li S."/>
            <person name="Ye J."/>
            <person name="Wang L."/>
            <person name="Fang L."/>
            <person name="Lei T."/>
            <person name="Chen C."/>
            <person name="Chen H."/>
            <person name="Xu Z."/>
            <person name="Li H."/>
            <person name="Huang H."/>
            <person name="Zhang F."/>
            <person name="Xu H."/>
            <person name="Li N."/>
            <person name="Zhao C."/>
            <person name="Li S."/>
            <person name="Dong L."/>
            <person name="Huang Y."/>
            <person name="Li L."/>
            <person name="Xi Y."/>
            <person name="Qi Q."/>
            <person name="Li W."/>
            <person name="Zhang B."/>
            <person name="Hu W."/>
            <person name="Zhang Y."/>
            <person name="Tian X."/>
            <person name="Jiao Y."/>
            <person name="Liang X."/>
            <person name="Jin J."/>
            <person name="Gao L."/>
            <person name="Zheng W."/>
            <person name="Hao B."/>
            <person name="Liu S."/>
            <person name="Wang W."/>
            <person name="Yuan L."/>
            <person name="Cao M."/>
            <person name="McDermott J."/>
            <person name="Samudrala R."/>
            <person name="Wang J."/>
            <person name="Wong G.K."/>
            <person name="Yang H."/>
        </authorList>
    </citation>
    <scope>NUCLEOTIDE SEQUENCE [LARGE SCALE GENOMIC DNA]</scope>
    <source>
        <strain evidence="3">cv. 93-11</strain>
    </source>
</reference>
<organism evidence="2 3">
    <name type="scientific">Oryza sativa subsp. indica</name>
    <name type="common">Rice</name>
    <dbReference type="NCBI Taxonomy" id="39946"/>
    <lineage>
        <taxon>Eukaryota</taxon>
        <taxon>Viridiplantae</taxon>
        <taxon>Streptophyta</taxon>
        <taxon>Embryophyta</taxon>
        <taxon>Tracheophyta</taxon>
        <taxon>Spermatophyta</taxon>
        <taxon>Magnoliopsida</taxon>
        <taxon>Liliopsida</taxon>
        <taxon>Poales</taxon>
        <taxon>Poaceae</taxon>
        <taxon>BOP clade</taxon>
        <taxon>Oryzoideae</taxon>
        <taxon>Oryzeae</taxon>
        <taxon>Oryzinae</taxon>
        <taxon>Oryza</taxon>
        <taxon>Oryza sativa</taxon>
    </lineage>
</organism>
<dbReference type="OMA" id="SAFHTIC"/>
<dbReference type="Proteomes" id="UP000007015">
    <property type="component" value="Chromosome 5"/>
</dbReference>
<evidence type="ECO:0000313" key="3">
    <source>
        <dbReference type="Proteomes" id="UP000007015"/>
    </source>
</evidence>
<keyword evidence="3" id="KW-1185">Reference proteome</keyword>
<proteinExistence type="predicted"/>
<name>A2Y4U2_ORYSI</name>
<dbReference type="STRING" id="39946.A2Y4U2"/>
<sequence>MPPLSMAAGVERSAFHTICRVLHYLNRFLVMNPEQLDLARPAVDYLDMDAQLLRRFPEWEGNGVTDVPFEMYAYRVMERDKSNACRDRSSDSGIDDNSLCGDDSVSGGSSTTTTATNASASASSRPLLDRRGNTRSSAPRHKVAIAATKAGKCRSGIVTRLKPSKITASAPCP</sequence>
<feature type="compositionally biased region" description="Low complexity" evidence="1">
    <location>
        <begin position="104"/>
        <end position="124"/>
    </location>
</feature>
<dbReference type="AlphaFoldDB" id="A2Y4U2"/>
<evidence type="ECO:0000256" key="1">
    <source>
        <dbReference type="SAM" id="MobiDB-lite"/>
    </source>
</evidence>
<gene>
    <name evidence="2" type="ORF">OsI_20018</name>
</gene>
<dbReference type="Gramene" id="BGIOSGA018029-TA">
    <property type="protein sequence ID" value="BGIOSGA018029-PA"/>
    <property type="gene ID" value="BGIOSGA018029"/>
</dbReference>
<evidence type="ECO:0000313" key="2">
    <source>
        <dbReference type="EMBL" id="EAY98102.1"/>
    </source>
</evidence>
<protein>
    <submittedName>
        <fullName evidence="2">Uncharacterized protein</fullName>
    </submittedName>
</protein>
<dbReference type="HOGENOM" id="CLU_1436505_0_0_1"/>
<dbReference type="EMBL" id="CM000130">
    <property type="protein sequence ID" value="EAY98102.1"/>
    <property type="molecule type" value="Genomic_DNA"/>
</dbReference>